<feature type="chain" id="PRO_5040883761" description="Ice-binding protein C-terminal domain-containing protein" evidence="1">
    <location>
        <begin position="25"/>
        <end position="325"/>
    </location>
</feature>
<proteinExistence type="predicted"/>
<accession>A0A9W6LDS5</accession>
<keyword evidence="1" id="KW-0732">Signal</keyword>
<name>A0A9W6LDS5_9BACT</name>
<dbReference type="RefSeq" id="WP_214187906.1">
    <property type="nucleotide sequence ID" value="NZ_BSDS01000002.1"/>
</dbReference>
<evidence type="ECO:0000313" key="3">
    <source>
        <dbReference type="EMBL" id="GLI39270.1"/>
    </source>
</evidence>
<dbReference type="Proteomes" id="UP001144352">
    <property type="component" value="Unassembled WGS sequence"/>
</dbReference>
<dbReference type="EMBL" id="BSDS01000002">
    <property type="protein sequence ID" value="GLI39270.1"/>
    <property type="molecule type" value="Genomic_DNA"/>
</dbReference>
<dbReference type="InterPro" id="IPR013424">
    <property type="entry name" value="Ice-binding_C"/>
</dbReference>
<keyword evidence="4" id="KW-1185">Reference proteome</keyword>
<reference evidence="3" key="1">
    <citation type="submission" date="2022-12" db="EMBL/GenBank/DDBJ databases">
        <title>Reference genome sequencing for broad-spectrum identification of bacterial and archaeal isolates by mass spectrometry.</title>
        <authorList>
            <person name="Sekiguchi Y."/>
            <person name="Tourlousse D.M."/>
        </authorList>
    </citation>
    <scope>NUCLEOTIDE SEQUENCE</scope>
    <source>
        <strain evidence="3">H2</strain>
    </source>
</reference>
<feature type="signal peptide" evidence="1">
    <location>
        <begin position="1"/>
        <end position="24"/>
    </location>
</feature>
<comment type="caution">
    <text evidence="3">The sequence shown here is derived from an EMBL/GenBank/DDBJ whole genome shotgun (WGS) entry which is preliminary data.</text>
</comment>
<evidence type="ECO:0000256" key="1">
    <source>
        <dbReference type="SAM" id="SignalP"/>
    </source>
</evidence>
<dbReference type="AlphaFoldDB" id="A0A9W6LDS5"/>
<evidence type="ECO:0000259" key="2">
    <source>
        <dbReference type="Pfam" id="PF07589"/>
    </source>
</evidence>
<dbReference type="Pfam" id="PF07589">
    <property type="entry name" value="PEP-CTERM"/>
    <property type="match status" value="1"/>
</dbReference>
<dbReference type="NCBIfam" id="TIGR02595">
    <property type="entry name" value="PEP_CTERM"/>
    <property type="match status" value="1"/>
</dbReference>
<feature type="domain" description="Ice-binding protein C-terminal" evidence="2">
    <location>
        <begin position="299"/>
        <end position="322"/>
    </location>
</feature>
<sequence>MKASTKIAVGLGIMAALASSSAFAATVALDFGFGTPVGSMDWTPGNALAKGAIPLPVGPAGFPPQKSFDLYYQARLGNFQDTSNNVISGTGLNTPGGYEITAVIGFGEKGNTSASGTTATANFDLDSSRPSYVYFYKDVARDANDLTGAGFTNGNLFLSGHVVGLVGSNFGTRGVVSNLDNTADGNNWATANAGAGQLTLNGTGGTNVLIQVDAFNQDEAVIQTPINLFQFMFSLNFDTSNNLPFNKVNPTQNMFTGAGGNYQIWDGVAGVTTLGATNGVNGPDMLFQADAITSFDLTQVPEPSTFVLAGLGLLAVGGVLRRRVR</sequence>
<protein>
    <recommendedName>
        <fullName evidence="2">Ice-binding protein C-terminal domain-containing protein</fullName>
    </recommendedName>
</protein>
<gene>
    <name evidence="3" type="ORF">GHYDROH2_27710</name>
</gene>
<organism evidence="3 4">
    <name type="scientific">Geobacter hydrogenophilus</name>
    <dbReference type="NCBI Taxonomy" id="40983"/>
    <lineage>
        <taxon>Bacteria</taxon>
        <taxon>Pseudomonadati</taxon>
        <taxon>Thermodesulfobacteriota</taxon>
        <taxon>Desulfuromonadia</taxon>
        <taxon>Geobacterales</taxon>
        <taxon>Geobacteraceae</taxon>
        <taxon>Geobacter</taxon>
    </lineage>
</organism>
<evidence type="ECO:0000313" key="4">
    <source>
        <dbReference type="Proteomes" id="UP001144352"/>
    </source>
</evidence>